<dbReference type="GO" id="GO:0016020">
    <property type="term" value="C:membrane"/>
    <property type="evidence" value="ECO:0007669"/>
    <property type="project" value="InterPro"/>
</dbReference>
<feature type="region of interest" description="Disordered" evidence="1">
    <location>
        <begin position="1"/>
        <end position="21"/>
    </location>
</feature>
<dbReference type="InterPro" id="IPR015449">
    <property type="entry name" value="K_chnl_Ca-activ_SK"/>
</dbReference>
<keyword evidence="5" id="KW-1185">Reference proteome</keyword>
<dbReference type="GO" id="GO:0016286">
    <property type="term" value="F:small conductance calcium-activated potassium channel activity"/>
    <property type="evidence" value="ECO:0007669"/>
    <property type="project" value="InterPro"/>
</dbReference>
<dbReference type="InterPro" id="IPR013099">
    <property type="entry name" value="K_chnl_dom"/>
</dbReference>
<dbReference type="Proteomes" id="UP000785679">
    <property type="component" value="Unassembled WGS sequence"/>
</dbReference>
<keyword evidence="2" id="KW-1133">Transmembrane helix</keyword>
<evidence type="ECO:0000256" key="1">
    <source>
        <dbReference type="SAM" id="MobiDB-lite"/>
    </source>
</evidence>
<comment type="caution">
    <text evidence="4">The sequence shown here is derived from an EMBL/GenBank/DDBJ whole genome shotgun (WGS) entry which is preliminary data.</text>
</comment>
<dbReference type="SUPFAM" id="SSF81324">
    <property type="entry name" value="Voltage-gated potassium channels"/>
    <property type="match status" value="1"/>
</dbReference>
<protein>
    <recommendedName>
        <fullName evidence="3">Potassium channel domain-containing protein</fullName>
    </recommendedName>
</protein>
<reference evidence="4" key="1">
    <citation type="submission" date="2019-06" db="EMBL/GenBank/DDBJ databases">
        <authorList>
            <person name="Zheng W."/>
        </authorList>
    </citation>
    <scope>NUCLEOTIDE SEQUENCE</scope>
    <source>
        <strain evidence="4">QDHG01</strain>
    </source>
</reference>
<keyword evidence="2" id="KW-0472">Membrane</keyword>
<accession>A0A8J8P235</accession>
<dbReference type="Pfam" id="PF07885">
    <property type="entry name" value="Ion_trans_2"/>
    <property type="match status" value="1"/>
</dbReference>
<feature type="transmembrane region" description="Helical" evidence="2">
    <location>
        <begin position="249"/>
        <end position="269"/>
    </location>
</feature>
<evidence type="ECO:0000259" key="3">
    <source>
        <dbReference type="Pfam" id="PF07885"/>
    </source>
</evidence>
<dbReference type="Gene3D" id="1.10.287.70">
    <property type="match status" value="1"/>
</dbReference>
<feature type="transmembrane region" description="Helical" evidence="2">
    <location>
        <begin position="310"/>
        <end position="331"/>
    </location>
</feature>
<evidence type="ECO:0000313" key="5">
    <source>
        <dbReference type="Proteomes" id="UP000785679"/>
    </source>
</evidence>
<feature type="domain" description="Potassium channel" evidence="3">
    <location>
        <begin position="326"/>
        <end position="395"/>
    </location>
</feature>
<name>A0A8J8P235_HALGN</name>
<evidence type="ECO:0000256" key="2">
    <source>
        <dbReference type="SAM" id="Phobius"/>
    </source>
</evidence>
<sequence>MLNVSLAKQRTLKKKRGSNLSSQQKNDLLTIQAFHALDSGNPDYGEVQIGSALLQLQKQGSLTSQGMQNLKQHTVKSLRVQETFNELWRTLDLIASILAMIGLGLAIYSHEHDLYFDKQMESLEGTGQDKSEGNDSFSENLSNFKYRMAVTALTLITMFVMGLRHYFLGRWRYQSYKFIIIEMIMRPMDFSQQNQLQKLRDSAFYKSKQFYIDMLILMIHPLPEFDPTFTMTCIDMSDKTKFITVQYKISTILLSFMFFRIIFLLRSVLNYQVYTDKHAKKLLTENYGFSPDVRFTLKCMIQRNPEKTVSVILVVSLFVIAYLLRIYEIVYYRAIGYNDFEQFYSSVWAVVVTMGTVGYGDVVPVSHVGRFIMMVTTVWGTFIFTLVIVAFGSMFNLSAHQKKAMHHLLLTRKAAQTLTSAYKFYKASKDFKAKNASNPVYKEMIERKINLINIDQGLKRMNHNLKENMNAFRDERIALKRLKVNDGNEQRKDLFFIKGEILDLSHKFISIIGSQIQQKEVLDGQNMVMNALQMEFRGMRTELAEQQRSIKMLVALLRSQNINHQQTSEDKELKPLRPVPNFNNQGRRSSAMREKMNQPLIEKLRSNVSEQKAKRVDLDQTPQGLIPMGPKIVPHKQNTKGSVSKQNKKTIDKNETILGIGIGVQNLESGISINVGGFDDHSPAANQDRIKEQNNTSIINQKKQNKSDNGFTAHLGRARDNSRATAHFEGQYSDDGEDSFITEVASGESSTSDYNHNSKIPTITCKRSIQLNIKLWAIARTLSLQSLNNRGAKMEKKRGWHLIPKRAMILLLNLELVKPQRLHVILRTQLLRMLKQKRRVLILT</sequence>
<feature type="region of interest" description="Disordered" evidence="1">
    <location>
        <begin position="565"/>
        <end position="594"/>
    </location>
</feature>
<proteinExistence type="predicted"/>
<organism evidence="4 5">
    <name type="scientific">Halteria grandinella</name>
    <dbReference type="NCBI Taxonomy" id="5974"/>
    <lineage>
        <taxon>Eukaryota</taxon>
        <taxon>Sar</taxon>
        <taxon>Alveolata</taxon>
        <taxon>Ciliophora</taxon>
        <taxon>Intramacronucleata</taxon>
        <taxon>Spirotrichea</taxon>
        <taxon>Stichotrichia</taxon>
        <taxon>Sporadotrichida</taxon>
        <taxon>Halteriidae</taxon>
        <taxon>Halteria</taxon>
    </lineage>
</organism>
<gene>
    <name evidence="4" type="ORF">FGO68_gene16366</name>
</gene>
<keyword evidence="2" id="KW-0812">Transmembrane</keyword>
<feature type="transmembrane region" description="Helical" evidence="2">
    <location>
        <begin position="371"/>
        <end position="395"/>
    </location>
</feature>
<dbReference type="EMBL" id="RRYP01000992">
    <property type="protein sequence ID" value="TNV86557.1"/>
    <property type="molecule type" value="Genomic_DNA"/>
</dbReference>
<feature type="transmembrane region" description="Helical" evidence="2">
    <location>
        <begin position="343"/>
        <end position="359"/>
    </location>
</feature>
<dbReference type="AlphaFoldDB" id="A0A8J8P235"/>
<evidence type="ECO:0000313" key="4">
    <source>
        <dbReference type="EMBL" id="TNV86557.1"/>
    </source>
</evidence>
<feature type="transmembrane region" description="Helical" evidence="2">
    <location>
        <begin position="87"/>
        <end position="108"/>
    </location>
</feature>
<dbReference type="PANTHER" id="PTHR10153">
    <property type="entry name" value="SMALL CONDUCTANCE CALCIUM-ACTIVATED POTASSIUM CHANNEL"/>
    <property type="match status" value="1"/>
</dbReference>
<feature type="region of interest" description="Disordered" evidence="1">
    <location>
        <begin position="621"/>
        <end position="648"/>
    </location>
</feature>
<dbReference type="OrthoDB" id="6128189at2759"/>
<feature type="transmembrane region" description="Helical" evidence="2">
    <location>
        <begin position="146"/>
        <end position="167"/>
    </location>
</feature>